<evidence type="ECO:0000313" key="1">
    <source>
        <dbReference type="EMBL" id="KAH6607027.1"/>
    </source>
</evidence>
<evidence type="ECO:0000313" key="2">
    <source>
        <dbReference type="Proteomes" id="UP000827724"/>
    </source>
</evidence>
<organism evidence="1 2">
    <name type="scientific">Trichoderma cornu-damae</name>
    <dbReference type="NCBI Taxonomy" id="654480"/>
    <lineage>
        <taxon>Eukaryota</taxon>
        <taxon>Fungi</taxon>
        <taxon>Dikarya</taxon>
        <taxon>Ascomycota</taxon>
        <taxon>Pezizomycotina</taxon>
        <taxon>Sordariomycetes</taxon>
        <taxon>Hypocreomycetidae</taxon>
        <taxon>Hypocreales</taxon>
        <taxon>Hypocreaceae</taxon>
        <taxon>Trichoderma</taxon>
    </lineage>
</organism>
<sequence length="60" mass="6742">MFTATALCWEDEVHKAAILSCWTMMMEPRAGTELDIAVIIPWADKIDCPAYDYDYVGGIV</sequence>
<proteinExistence type="predicted"/>
<accession>A0A9P8TWH1</accession>
<keyword evidence="2" id="KW-1185">Reference proteome</keyword>
<gene>
    <name evidence="1" type="ORF">Trco_003340</name>
</gene>
<dbReference type="Proteomes" id="UP000827724">
    <property type="component" value="Unassembled WGS sequence"/>
</dbReference>
<comment type="caution">
    <text evidence="1">The sequence shown here is derived from an EMBL/GenBank/DDBJ whole genome shotgun (WGS) entry which is preliminary data.</text>
</comment>
<dbReference type="AlphaFoldDB" id="A0A9P8TWH1"/>
<reference evidence="1" key="1">
    <citation type="submission" date="2021-08" db="EMBL/GenBank/DDBJ databases">
        <title>Chromosome-Level Trichoderma cornu-damae using Hi-C Data.</title>
        <authorList>
            <person name="Kim C.S."/>
        </authorList>
    </citation>
    <scope>NUCLEOTIDE SEQUENCE</scope>
    <source>
        <strain evidence="1">KA19-0412C</strain>
    </source>
</reference>
<protein>
    <submittedName>
        <fullName evidence="1">Uncharacterized protein</fullName>
    </submittedName>
</protein>
<name>A0A9P8TWH1_9HYPO</name>
<dbReference type="EMBL" id="JAIWOZ010000003">
    <property type="protein sequence ID" value="KAH6607027.1"/>
    <property type="molecule type" value="Genomic_DNA"/>
</dbReference>